<evidence type="ECO:0008006" key="5">
    <source>
        <dbReference type="Google" id="ProtNLM"/>
    </source>
</evidence>
<dbReference type="Proteomes" id="UP000464624">
    <property type="component" value="Chromosome"/>
</dbReference>
<gene>
    <name evidence="3" type="ORF">MYXE_36020</name>
</gene>
<dbReference type="PANTHER" id="PTHR24321:SF13">
    <property type="entry name" value="2,3-DIHYDRO-2,3-DIHYDROXYBENZOATE DEHYDROGENASE"/>
    <property type="match status" value="1"/>
</dbReference>
<reference evidence="3 4" key="1">
    <citation type="submission" date="2019-12" db="EMBL/GenBank/DDBJ databases">
        <title>Complete genome sequence of Mycolicibacterium xenopi str. JCM15661T.</title>
        <authorList>
            <person name="Yoshida M."/>
            <person name="Fukano H."/>
            <person name="Asakura T."/>
            <person name="Hoshino Y."/>
        </authorList>
    </citation>
    <scope>NUCLEOTIDE SEQUENCE [LARGE SCALE GENOMIC DNA]</scope>
    <source>
        <strain evidence="3 4">JCM 15661T</strain>
    </source>
</reference>
<dbReference type="InterPro" id="IPR002347">
    <property type="entry name" value="SDR_fam"/>
</dbReference>
<evidence type="ECO:0000256" key="2">
    <source>
        <dbReference type="ARBA" id="ARBA00023002"/>
    </source>
</evidence>
<dbReference type="AlphaFoldDB" id="A0AAD1M2E0"/>
<dbReference type="GO" id="GO:0016491">
    <property type="term" value="F:oxidoreductase activity"/>
    <property type="evidence" value="ECO:0007669"/>
    <property type="project" value="UniProtKB-KW"/>
</dbReference>
<dbReference type="PANTHER" id="PTHR24321">
    <property type="entry name" value="DEHYDROGENASES, SHORT CHAIN"/>
    <property type="match status" value="1"/>
</dbReference>
<protein>
    <recommendedName>
        <fullName evidence="5">Short-chain dehydrogenase</fullName>
    </recommendedName>
</protein>
<evidence type="ECO:0000256" key="1">
    <source>
        <dbReference type="ARBA" id="ARBA00006484"/>
    </source>
</evidence>
<organism evidence="3 4">
    <name type="scientific">Mycobacterium xenopi</name>
    <dbReference type="NCBI Taxonomy" id="1789"/>
    <lineage>
        <taxon>Bacteria</taxon>
        <taxon>Bacillati</taxon>
        <taxon>Actinomycetota</taxon>
        <taxon>Actinomycetes</taxon>
        <taxon>Mycobacteriales</taxon>
        <taxon>Mycobacteriaceae</taxon>
        <taxon>Mycobacterium</taxon>
    </lineage>
</organism>
<evidence type="ECO:0000313" key="3">
    <source>
        <dbReference type="EMBL" id="BBU23812.1"/>
    </source>
</evidence>
<name>A0AAD1M2E0_MYCXE</name>
<dbReference type="Pfam" id="PF00106">
    <property type="entry name" value="adh_short"/>
    <property type="match status" value="1"/>
</dbReference>
<dbReference type="SUPFAM" id="SSF51735">
    <property type="entry name" value="NAD(P)-binding Rossmann-fold domains"/>
    <property type="match status" value="1"/>
</dbReference>
<sequence length="280" mass="29608">MTAIEQFRYDGKRVLVVGGATGMGAAAAQTAAELGAEVVVMDYAPVPYEVAQSVQVDLADRSSIDSALGQVKEPIHAIFSAAGVAEGPKLMRVNFIGHRHLIETMLADGRLPRGSAICFISSVGGIGWESNLPLLQEFLATPDYESADAWVKAHEPEGIIHYGFSKQAINAYVATKAYPFMAKGIRINAICPGPTDTPLARANADLWLTFAQDYRDATGCEIHTPQQMANTMAFLNSGAASGISGVTLLVDNGHVMSSMTGSFAPGKPIIDLIIGRVSLA</sequence>
<dbReference type="Gene3D" id="3.40.50.720">
    <property type="entry name" value="NAD(P)-binding Rossmann-like Domain"/>
    <property type="match status" value="1"/>
</dbReference>
<keyword evidence="2" id="KW-0560">Oxidoreductase</keyword>
<dbReference type="Pfam" id="PF13561">
    <property type="entry name" value="adh_short_C2"/>
    <property type="match status" value="1"/>
</dbReference>
<proteinExistence type="inferred from homology"/>
<accession>A0AAD1M2E0</accession>
<comment type="similarity">
    <text evidence="1">Belongs to the short-chain dehydrogenases/reductases (SDR) family.</text>
</comment>
<dbReference type="EMBL" id="AP022314">
    <property type="protein sequence ID" value="BBU23812.1"/>
    <property type="molecule type" value="Genomic_DNA"/>
</dbReference>
<dbReference type="InterPro" id="IPR036291">
    <property type="entry name" value="NAD(P)-bd_dom_sf"/>
</dbReference>
<dbReference type="PRINTS" id="PR00081">
    <property type="entry name" value="GDHRDH"/>
</dbReference>
<dbReference type="RefSeq" id="WP_085196615.1">
    <property type="nucleotide sequence ID" value="NZ_AP022314.1"/>
</dbReference>
<evidence type="ECO:0000313" key="4">
    <source>
        <dbReference type="Proteomes" id="UP000464624"/>
    </source>
</evidence>
<dbReference type="KEGG" id="mxe:MYXE_36020"/>